<evidence type="ECO:0000313" key="4">
    <source>
        <dbReference type="Proteomes" id="UP000799428"/>
    </source>
</evidence>
<protein>
    <submittedName>
        <fullName evidence="3">Uncharacterized protein</fullName>
    </submittedName>
</protein>
<feature type="compositionally biased region" description="Basic and acidic residues" evidence="1">
    <location>
        <begin position="180"/>
        <end position="193"/>
    </location>
</feature>
<proteinExistence type="predicted"/>
<reference evidence="3" key="1">
    <citation type="journal article" date="2020" name="Stud. Mycol.">
        <title>101 Dothideomycetes genomes: a test case for predicting lifestyles and emergence of pathogens.</title>
        <authorList>
            <person name="Haridas S."/>
            <person name="Albert R."/>
            <person name="Binder M."/>
            <person name="Bloem J."/>
            <person name="Labutti K."/>
            <person name="Salamov A."/>
            <person name="Andreopoulos B."/>
            <person name="Baker S."/>
            <person name="Barry K."/>
            <person name="Bills G."/>
            <person name="Bluhm B."/>
            <person name="Cannon C."/>
            <person name="Castanera R."/>
            <person name="Culley D."/>
            <person name="Daum C."/>
            <person name="Ezra D."/>
            <person name="Gonzalez J."/>
            <person name="Henrissat B."/>
            <person name="Kuo A."/>
            <person name="Liang C."/>
            <person name="Lipzen A."/>
            <person name="Lutzoni F."/>
            <person name="Magnuson J."/>
            <person name="Mondo S."/>
            <person name="Nolan M."/>
            <person name="Ohm R."/>
            <person name="Pangilinan J."/>
            <person name="Park H.-J."/>
            <person name="Ramirez L."/>
            <person name="Alfaro M."/>
            <person name="Sun H."/>
            <person name="Tritt A."/>
            <person name="Yoshinaga Y."/>
            <person name="Zwiers L.-H."/>
            <person name="Turgeon B."/>
            <person name="Goodwin S."/>
            <person name="Spatafora J."/>
            <person name="Crous P."/>
            <person name="Grigoriev I."/>
        </authorList>
    </citation>
    <scope>NUCLEOTIDE SEQUENCE</scope>
    <source>
        <strain evidence="3">CBS 279.74</strain>
    </source>
</reference>
<feature type="compositionally biased region" description="Basic residues" evidence="1">
    <location>
        <begin position="206"/>
        <end position="217"/>
    </location>
</feature>
<keyword evidence="4" id="KW-1185">Reference proteome</keyword>
<feature type="region of interest" description="Disordered" evidence="1">
    <location>
        <begin position="147"/>
        <end position="193"/>
    </location>
</feature>
<name>A0A6G1JY26_9PLEO</name>
<dbReference type="AlphaFoldDB" id="A0A6G1JY26"/>
<evidence type="ECO:0000256" key="2">
    <source>
        <dbReference type="SAM" id="SignalP"/>
    </source>
</evidence>
<evidence type="ECO:0000256" key="1">
    <source>
        <dbReference type="SAM" id="MobiDB-lite"/>
    </source>
</evidence>
<dbReference type="Proteomes" id="UP000799428">
    <property type="component" value="Unassembled WGS sequence"/>
</dbReference>
<gene>
    <name evidence="3" type="ORF">K504DRAFT_448757</name>
</gene>
<dbReference type="EMBL" id="MU005779">
    <property type="protein sequence ID" value="KAF2705165.1"/>
    <property type="molecule type" value="Genomic_DNA"/>
</dbReference>
<sequence length="236" mass="25921">MHFQLGFLTTSLLAMASMALPTATNSSAELVTVPSPSPLASLLPEHPVEKIPIKEGSDVDHGLPPPFLNLQPNRYCTYKGRHGKNNCVSDPKIRYLHETTSVNRLEARQQLTNLDLYYDSSPDVMKKINDIKAKKEQKKAVKAAKKAAKAKAKQEKKAEKARKKAAKKAAKAAKKAAKAKAKEEKKAEKERNKVAKAIEKAIAKAEKKRAKDKKKAAKAAAKQAVKAAKDARKHGW</sequence>
<evidence type="ECO:0000313" key="3">
    <source>
        <dbReference type="EMBL" id="KAF2705165.1"/>
    </source>
</evidence>
<keyword evidence="2" id="KW-0732">Signal</keyword>
<feature type="signal peptide" evidence="2">
    <location>
        <begin position="1"/>
        <end position="19"/>
    </location>
</feature>
<accession>A0A6G1JY26</accession>
<organism evidence="3 4">
    <name type="scientific">Pleomassaria siparia CBS 279.74</name>
    <dbReference type="NCBI Taxonomy" id="1314801"/>
    <lineage>
        <taxon>Eukaryota</taxon>
        <taxon>Fungi</taxon>
        <taxon>Dikarya</taxon>
        <taxon>Ascomycota</taxon>
        <taxon>Pezizomycotina</taxon>
        <taxon>Dothideomycetes</taxon>
        <taxon>Pleosporomycetidae</taxon>
        <taxon>Pleosporales</taxon>
        <taxon>Pleomassariaceae</taxon>
        <taxon>Pleomassaria</taxon>
    </lineage>
</organism>
<feature type="compositionally biased region" description="Basic residues" evidence="1">
    <location>
        <begin position="159"/>
        <end position="179"/>
    </location>
</feature>
<feature type="region of interest" description="Disordered" evidence="1">
    <location>
        <begin position="205"/>
        <end position="236"/>
    </location>
</feature>
<feature type="chain" id="PRO_5026090441" evidence="2">
    <location>
        <begin position="20"/>
        <end position="236"/>
    </location>
</feature>